<sequence length="51" mass="6354">EYLTLHILSIQRQQLLKSFLYELTELSFDWNKNFFEPNNIMEYGYLKDDYE</sequence>
<dbReference type="Proteomes" id="UP000789901">
    <property type="component" value="Unassembled WGS sequence"/>
</dbReference>
<comment type="caution">
    <text evidence="1">The sequence shown here is derived from an EMBL/GenBank/DDBJ whole genome shotgun (WGS) entry which is preliminary data.</text>
</comment>
<evidence type="ECO:0000313" key="2">
    <source>
        <dbReference type="Proteomes" id="UP000789901"/>
    </source>
</evidence>
<feature type="non-terminal residue" evidence="1">
    <location>
        <position position="1"/>
    </location>
</feature>
<organism evidence="1 2">
    <name type="scientific">Gigaspora margarita</name>
    <dbReference type="NCBI Taxonomy" id="4874"/>
    <lineage>
        <taxon>Eukaryota</taxon>
        <taxon>Fungi</taxon>
        <taxon>Fungi incertae sedis</taxon>
        <taxon>Mucoromycota</taxon>
        <taxon>Glomeromycotina</taxon>
        <taxon>Glomeromycetes</taxon>
        <taxon>Diversisporales</taxon>
        <taxon>Gigasporaceae</taxon>
        <taxon>Gigaspora</taxon>
    </lineage>
</organism>
<accession>A0ABN7WF38</accession>
<reference evidence="1 2" key="1">
    <citation type="submission" date="2021-06" db="EMBL/GenBank/DDBJ databases">
        <authorList>
            <person name="Kallberg Y."/>
            <person name="Tangrot J."/>
            <person name="Rosling A."/>
        </authorList>
    </citation>
    <scope>NUCLEOTIDE SEQUENCE [LARGE SCALE GENOMIC DNA]</scope>
    <source>
        <strain evidence="1 2">120-4 pot B 10/14</strain>
    </source>
</reference>
<gene>
    <name evidence="1" type="ORF">GMARGA_LOCUS30243</name>
</gene>
<name>A0ABN7WF38_GIGMA</name>
<protein>
    <submittedName>
        <fullName evidence="1">33525_t:CDS:1</fullName>
    </submittedName>
</protein>
<evidence type="ECO:0000313" key="1">
    <source>
        <dbReference type="EMBL" id="CAG8830222.1"/>
    </source>
</evidence>
<dbReference type="EMBL" id="CAJVQB010042237">
    <property type="protein sequence ID" value="CAG8830222.1"/>
    <property type="molecule type" value="Genomic_DNA"/>
</dbReference>
<keyword evidence="2" id="KW-1185">Reference proteome</keyword>
<proteinExistence type="predicted"/>